<dbReference type="PATRIC" id="fig|1348973.3.peg.3387"/>
<dbReference type="EMBL" id="JJRY01000016">
    <property type="protein sequence ID" value="KEF37263.1"/>
    <property type="molecule type" value="Genomic_DNA"/>
</dbReference>
<accession>A0A072NK19</accession>
<name>A0A072NK19_SCHAZ</name>
<sequence length="75" mass="8720">MSNQNQSIQVANEFTYIQVQKVKTKNGEVLEIESLKNHNKITLDAMQLEALTLLKPEDFSKFFEIHYGVYDSQLK</sequence>
<evidence type="ECO:0000313" key="1">
    <source>
        <dbReference type="EMBL" id="KEF37263.1"/>
    </source>
</evidence>
<dbReference type="AlphaFoldDB" id="A0A072NK19"/>
<organism evidence="1 2">
    <name type="scientific">Schinkia azotoformans MEV2011</name>
    <dbReference type="NCBI Taxonomy" id="1348973"/>
    <lineage>
        <taxon>Bacteria</taxon>
        <taxon>Bacillati</taxon>
        <taxon>Bacillota</taxon>
        <taxon>Bacilli</taxon>
        <taxon>Bacillales</taxon>
        <taxon>Bacillaceae</taxon>
        <taxon>Calidifontibacillus/Schinkia group</taxon>
        <taxon>Schinkia</taxon>
    </lineage>
</organism>
<dbReference type="Proteomes" id="UP000027936">
    <property type="component" value="Unassembled WGS sequence"/>
</dbReference>
<protein>
    <submittedName>
        <fullName evidence="1">Uncharacterized protein</fullName>
    </submittedName>
</protein>
<reference evidence="1 2" key="1">
    <citation type="submission" date="2014-04" db="EMBL/GenBank/DDBJ databases">
        <title>Draft genome sequence of Bacillus azotoformans MEV2011, a (co-) denitrifying strain unable to grow in the presence of oxygen.</title>
        <authorList>
            <person name="Nielsen M."/>
            <person name="Schreiber L."/>
            <person name="Finster K."/>
            <person name="Schramm A."/>
        </authorList>
    </citation>
    <scope>NUCLEOTIDE SEQUENCE [LARGE SCALE GENOMIC DNA]</scope>
    <source>
        <strain evidence="1 2">MEV2011</strain>
    </source>
</reference>
<evidence type="ECO:0000313" key="2">
    <source>
        <dbReference type="Proteomes" id="UP000027936"/>
    </source>
</evidence>
<dbReference type="RefSeq" id="WP_035197052.1">
    <property type="nucleotide sequence ID" value="NZ_JJRY01000016.1"/>
</dbReference>
<dbReference type="OrthoDB" id="5120343at2"/>
<gene>
    <name evidence="1" type="ORF">M670_03509</name>
</gene>
<proteinExistence type="predicted"/>
<comment type="caution">
    <text evidence="1">The sequence shown here is derived from an EMBL/GenBank/DDBJ whole genome shotgun (WGS) entry which is preliminary data.</text>
</comment>